<evidence type="ECO:0000256" key="2">
    <source>
        <dbReference type="ARBA" id="ARBA00023235"/>
    </source>
</evidence>
<evidence type="ECO:0000256" key="1">
    <source>
        <dbReference type="ARBA" id="ARBA00007673"/>
    </source>
</evidence>
<dbReference type="RefSeq" id="WP_094797465.1">
    <property type="nucleotide sequence ID" value="NZ_NEVK01000008.1"/>
</dbReference>
<sequence length="380" mass="40036">MSQTPGVPFHLLRGGTSKGVFFDRAAVPSDRDELAAFLLNVFGSPDPRQIDGLGGGDKLTSKAAVLGPPTHPHADVDYLFAQVGIRHAEVDYKLNCGNLSAAVAAHAIEQCYVPATEGQTAVRIHNLNTRRVIHARVPVRDGKVVYTGDLAIDGVPGTGAPIELDFREATGSITGTLLPLGDVRNRMEIAGVGPVDITVIDGANLVVLVAAHDLGMLGIESPQQIDNDAALVTRMQAIRAQVAEHLGLGDYWRSRAAPSNPMLVAVQAPRSYAALNGETVLADTLDLVCRQYSTGATSKALAATVTATIGMACRIPGSIAARHLRPGGGTSEPLRIGHPAGRIMVRARVRANAALQVEQAAIYRTARTIARGEVMPRETA</sequence>
<comment type="caution">
    <text evidence="3">The sequence shown here is derived from an EMBL/GenBank/DDBJ whole genome shotgun (WGS) entry which is preliminary data.</text>
</comment>
<dbReference type="Pfam" id="PF04303">
    <property type="entry name" value="PrpF"/>
    <property type="match status" value="1"/>
</dbReference>
<reference evidence="4" key="1">
    <citation type="submission" date="2017-05" db="EMBL/GenBank/DDBJ databases">
        <title>Complete and WGS of Bordetella genogroups.</title>
        <authorList>
            <person name="Spilker T."/>
            <person name="Lipuma J."/>
        </authorList>
    </citation>
    <scope>NUCLEOTIDE SEQUENCE [LARGE SCALE GENOMIC DNA]</scope>
    <source>
        <strain evidence="4">AU18089</strain>
    </source>
</reference>
<dbReference type="PANTHER" id="PTHR43709:SF2">
    <property type="entry name" value="DUF453 DOMAIN PROTEIN (AFU_ORTHOLOGUE AFUA_6G00360)"/>
    <property type="match status" value="1"/>
</dbReference>
<accession>A0A261QW79</accession>
<keyword evidence="2" id="KW-0413">Isomerase</keyword>
<protein>
    <recommendedName>
        <fullName evidence="5">3-methylitaconate isomerase</fullName>
    </recommendedName>
</protein>
<evidence type="ECO:0000313" key="4">
    <source>
        <dbReference type="Proteomes" id="UP000216947"/>
    </source>
</evidence>
<keyword evidence="4" id="KW-1185">Reference proteome</keyword>
<dbReference type="AlphaFoldDB" id="A0A261QW79"/>
<proteinExistence type="inferred from homology"/>
<dbReference type="GO" id="GO:0016853">
    <property type="term" value="F:isomerase activity"/>
    <property type="evidence" value="ECO:0007669"/>
    <property type="project" value="UniProtKB-KW"/>
</dbReference>
<organism evidence="3 4">
    <name type="scientific">Bordetella genomosp. 7</name>
    <dbReference type="NCBI Taxonomy" id="1416805"/>
    <lineage>
        <taxon>Bacteria</taxon>
        <taxon>Pseudomonadati</taxon>
        <taxon>Pseudomonadota</taxon>
        <taxon>Betaproteobacteria</taxon>
        <taxon>Burkholderiales</taxon>
        <taxon>Alcaligenaceae</taxon>
        <taxon>Bordetella</taxon>
    </lineage>
</organism>
<dbReference type="InterPro" id="IPR007400">
    <property type="entry name" value="PrpF-like"/>
</dbReference>
<comment type="similarity">
    <text evidence="1">Belongs to the PrpF family.</text>
</comment>
<dbReference type="Proteomes" id="UP000216947">
    <property type="component" value="Unassembled WGS sequence"/>
</dbReference>
<gene>
    <name evidence="3" type="ORF">CAL19_16770</name>
</gene>
<dbReference type="SUPFAM" id="SSF54506">
    <property type="entry name" value="Diaminopimelate epimerase-like"/>
    <property type="match status" value="2"/>
</dbReference>
<evidence type="ECO:0000313" key="3">
    <source>
        <dbReference type="EMBL" id="OZI16343.1"/>
    </source>
</evidence>
<name>A0A261QW79_9BORD</name>
<dbReference type="EMBL" id="NEVK01000008">
    <property type="protein sequence ID" value="OZI16343.1"/>
    <property type="molecule type" value="Genomic_DNA"/>
</dbReference>
<dbReference type="PANTHER" id="PTHR43709">
    <property type="entry name" value="ACONITATE ISOMERASE-RELATED"/>
    <property type="match status" value="1"/>
</dbReference>
<evidence type="ECO:0008006" key="5">
    <source>
        <dbReference type="Google" id="ProtNLM"/>
    </source>
</evidence>
<dbReference type="Gene3D" id="3.10.310.10">
    <property type="entry name" value="Diaminopimelate Epimerase, Chain A, domain 1"/>
    <property type="match status" value="2"/>
</dbReference>